<feature type="region of interest" description="Disordered" evidence="1">
    <location>
        <begin position="1"/>
        <end position="211"/>
    </location>
</feature>
<feature type="compositionally biased region" description="Polar residues" evidence="1">
    <location>
        <begin position="1"/>
        <end position="39"/>
    </location>
</feature>
<name>A0AAN6LV98_9PLEO</name>
<dbReference type="AlphaFoldDB" id="A0AAN6LV98"/>
<sequence length="211" mass="22951">MSGATPSEAGNLQITPPRSNANQLTSHAEVATTLSQLKLSTKSPQKPASKPKSAPVAESWDEGLSGSDTETEEPALEARLKDRDSLSPLSTVKSVDTPHPPPPTPASPTGRPFDYPDNLSYGAGGGVNSRDGSRRGSGTLSPARRPDKTTAVAGRLIAGALGVRAPRRTEEEREYDRAMRDKERKRRDEEREREKKEKQAAEDRKRAVWED</sequence>
<evidence type="ECO:0000256" key="1">
    <source>
        <dbReference type="SAM" id="MobiDB-lite"/>
    </source>
</evidence>
<comment type="caution">
    <text evidence="2">The sequence shown here is derived from an EMBL/GenBank/DDBJ whole genome shotgun (WGS) entry which is preliminary data.</text>
</comment>
<keyword evidence="3" id="KW-1185">Reference proteome</keyword>
<feature type="compositionally biased region" description="Basic and acidic residues" evidence="1">
    <location>
        <begin position="76"/>
        <end position="85"/>
    </location>
</feature>
<protein>
    <submittedName>
        <fullName evidence="2">Uncharacterized protein</fullName>
    </submittedName>
</protein>
<evidence type="ECO:0000313" key="2">
    <source>
        <dbReference type="EMBL" id="KAK3202831.1"/>
    </source>
</evidence>
<gene>
    <name evidence="2" type="ORF">GRF29_154g926703</name>
</gene>
<proteinExistence type="predicted"/>
<reference evidence="2 3" key="1">
    <citation type="submission" date="2021-02" db="EMBL/GenBank/DDBJ databases">
        <title>Genome assembly of Pseudopithomyces chartarum.</title>
        <authorList>
            <person name="Jauregui R."/>
            <person name="Singh J."/>
            <person name="Voisey C."/>
        </authorList>
    </citation>
    <scope>NUCLEOTIDE SEQUENCE [LARGE SCALE GENOMIC DNA]</scope>
    <source>
        <strain evidence="2 3">AGR01</strain>
    </source>
</reference>
<accession>A0AAN6LV98</accession>
<feature type="compositionally biased region" description="Basic and acidic residues" evidence="1">
    <location>
        <begin position="167"/>
        <end position="211"/>
    </location>
</feature>
<dbReference type="EMBL" id="WVTA01000013">
    <property type="protein sequence ID" value="KAK3202831.1"/>
    <property type="molecule type" value="Genomic_DNA"/>
</dbReference>
<dbReference type="Proteomes" id="UP001280581">
    <property type="component" value="Unassembled WGS sequence"/>
</dbReference>
<feature type="compositionally biased region" description="Low complexity" evidence="1">
    <location>
        <begin position="40"/>
        <end position="55"/>
    </location>
</feature>
<evidence type="ECO:0000313" key="3">
    <source>
        <dbReference type="Proteomes" id="UP001280581"/>
    </source>
</evidence>
<organism evidence="2 3">
    <name type="scientific">Pseudopithomyces chartarum</name>
    <dbReference type="NCBI Taxonomy" id="1892770"/>
    <lineage>
        <taxon>Eukaryota</taxon>
        <taxon>Fungi</taxon>
        <taxon>Dikarya</taxon>
        <taxon>Ascomycota</taxon>
        <taxon>Pezizomycotina</taxon>
        <taxon>Dothideomycetes</taxon>
        <taxon>Pleosporomycetidae</taxon>
        <taxon>Pleosporales</taxon>
        <taxon>Massarineae</taxon>
        <taxon>Didymosphaeriaceae</taxon>
        <taxon>Pseudopithomyces</taxon>
    </lineage>
</organism>